<dbReference type="SUPFAM" id="SSF52402">
    <property type="entry name" value="Adenine nucleotide alpha hydrolases-like"/>
    <property type="match status" value="1"/>
</dbReference>
<dbReference type="OrthoDB" id="9763290at2"/>
<evidence type="ECO:0000256" key="5">
    <source>
        <dbReference type="ARBA" id="ARBA00022840"/>
    </source>
</evidence>
<keyword evidence="8" id="KW-0061">Asparagine biosynthesis</keyword>
<dbReference type="Proteomes" id="UP000294535">
    <property type="component" value="Unassembled WGS sequence"/>
</dbReference>
<dbReference type="Pfam" id="PF00733">
    <property type="entry name" value="Asn_synthase"/>
    <property type="match status" value="1"/>
</dbReference>
<dbReference type="CDD" id="cd01991">
    <property type="entry name" value="Asn_synthase_B_C"/>
    <property type="match status" value="1"/>
</dbReference>
<dbReference type="GO" id="GO:0006529">
    <property type="term" value="P:asparagine biosynthetic process"/>
    <property type="evidence" value="ECO:0007669"/>
    <property type="project" value="UniProtKB-KW"/>
</dbReference>
<evidence type="ECO:0000256" key="7">
    <source>
        <dbReference type="ARBA" id="ARBA00048741"/>
    </source>
</evidence>
<dbReference type="InterPro" id="IPR033738">
    <property type="entry name" value="AsnB_N"/>
</dbReference>
<keyword evidence="6 8" id="KW-0315">Glutamine amidotransferase</keyword>
<dbReference type="PIRSF" id="PIRSF001589">
    <property type="entry name" value="Asn_synthetase_glu-h"/>
    <property type="match status" value="1"/>
</dbReference>
<evidence type="ECO:0000313" key="11">
    <source>
        <dbReference type="EMBL" id="TDQ16965.1"/>
    </source>
</evidence>
<dbReference type="Gene3D" id="3.40.50.620">
    <property type="entry name" value="HUPs"/>
    <property type="match status" value="1"/>
</dbReference>
<dbReference type="AlphaFoldDB" id="A0A4R6T6Y8"/>
<proteinExistence type="inferred from homology"/>
<accession>A0A4R6T6Y8</accession>
<dbReference type="InterPro" id="IPR014729">
    <property type="entry name" value="Rossmann-like_a/b/a_fold"/>
</dbReference>
<dbReference type="Pfam" id="PF13537">
    <property type="entry name" value="GATase_7"/>
    <property type="match status" value="1"/>
</dbReference>
<dbReference type="NCBIfam" id="TIGR01536">
    <property type="entry name" value="asn_synth_AEB"/>
    <property type="match status" value="1"/>
</dbReference>
<keyword evidence="5 9" id="KW-0067">ATP-binding</keyword>
<dbReference type="GO" id="GO:0005829">
    <property type="term" value="C:cytosol"/>
    <property type="evidence" value="ECO:0007669"/>
    <property type="project" value="TreeGrafter"/>
</dbReference>
<keyword evidence="12" id="KW-1185">Reference proteome</keyword>
<dbReference type="InterPro" id="IPR017932">
    <property type="entry name" value="GATase_2_dom"/>
</dbReference>
<dbReference type="CDD" id="cd00712">
    <property type="entry name" value="AsnB"/>
    <property type="match status" value="1"/>
</dbReference>
<feature type="binding site" evidence="9">
    <location>
        <position position="98"/>
    </location>
    <ligand>
        <name>L-glutamine</name>
        <dbReference type="ChEBI" id="CHEBI:58359"/>
    </ligand>
</feature>
<evidence type="ECO:0000256" key="1">
    <source>
        <dbReference type="ARBA" id="ARBA00005187"/>
    </source>
</evidence>
<evidence type="ECO:0000256" key="6">
    <source>
        <dbReference type="ARBA" id="ARBA00022962"/>
    </source>
</evidence>
<dbReference type="PROSITE" id="PS51278">
    <property type="entry name" value="GATASE_TYPE_2"/>
    <property type="match status" value="1"/>
</dbReference>
<comment type="similarity">
    <text evidence="2">Belongs to the asparagine synthetase family.</text>
</comment>
<dbReference type="InterPro" id="IPR029055">
    <property type="entry name" value="Ntn_hydrolases_N"/>
</dbReference>
<dbReference type="InterPro" id="IPR006426">
    <property type="entry name" value="Asn_synth_AEB"/>
</dbReference>
<feature type="domain" description="Glutamine amidotransferase type-2" evidence="10">
    <location>
        <begin position="2"/>
        <end position="209"/>
    </location>
</feature>
<evidence type="ECO:0000259" key="10">
    <source>
        <dbReference type="PROSITE" id="PS51278"/>
    </source>
</evidence>
<protein>
    <recommendedName>
        <fullName evidence="3">asparagine synthase (glutamine-hydrolyzing)</fullName>
        <ecNumber evidence="3">6.3.5.4</ecNumber>
    </recommendedName>
</protein>
<comment type="pathway">
    <text evidence="1">Amino-acid biosynthesis; L-asparagine biosynthesis; L-asparagine from L-aspartate (L-Gln route): step 1/1.</text>
</comment>
<keyword evidence="8" id="KW-0028">Amino-acid biosynthesis</keyword>
<organism evidence="11 12">
    <name type="scientific">Algoriphagus boseongensis</name>
    <dbReference type="NCBI Taxonomy" id="1442587"/>
    <lineage>
        <taxon>Bacteria</taxon>
        <taxon>Pseudomonadati</taxon>
        <taxon>Bacteroidota</taxon>
        <taxon>Cytophagia</taxon>
        <taxon>Cytophagales</taxon>
        <taxon>Cyclobacteriaceae</taxon>
        <taxon>Algoriphagus</taxon>
    </lineage>
</organism>
<feature type="binding site" evidence="9">
    <location>
        <position position="280"/>
    </location>
    <ligand>
        <name>ATP</name>
        <dbReference type="ChEBI" id="CHEBI:30616"/>
    </ligand>
</feature>
<reference evidence="11 12" key="1">
    <citation type="submission" date="2019-03" db="EMBL/GenBank/DDBJ databases">
        <title>Genomic Encyclopedia of Type Strains, Phase III (KMG-III): the genomes of soil and plant-associated and newly described type strains.</title>
        <authorList>
            <person name="Whitman W."/>
        </authorList>
    </citation>
    <scope>NUCLEOTIDE SEQUENCE [LARGE SCALE GENOMIC DNA]</scope>
    <source>
        <strain evidence="11 12">CECT 8446</strain>
    </source>
</reference>
<evidence type="ECO:0000256" key="4">
    <source>
        <dbReference type="ARBA" id="ARBA00022741"/>
    </source>
</evidence>
<dbReference type="InterPro" id="IPR001962">
    <property type="entry name" value="Asn_synthase"/>
</dbReference>
<evidence type="ECO:0000313" key="12">
    <source>
        <dbReference type="Proteomes" id="UP000294535"/>
    </source>
</evidence>
<dbReference type="SUPFAM" id="SSF56235">
    <property type="entry name" value="N-terminal nucleophile aminohydrolases (Ntn hydrolases)"/>
    <property type="match status" value="1"/>
</dbReference>
<dbReference type="EC" id="6.3.5.4" evidence="3"/>
<evidence type="ECO:0000256" key="9">
    <source>
        <dbReference type="PIRSR" id="PIRSR001589-2"/>
    </source>
</evidence>
<evidence type="ECO:0000256" key="8">
    <source>
        <dbReference type="PIRSR" id="PIRSR001589-1"/>
    </source>
</evidence>
<comment type="caution">
    <text evidence="11">The sequence shown here is derived from an EMBL/GenBank/DDBJ whole genome shotgun (WGS) entry which is preliminary data.</text>
</comment>
<dbReference type="RefSeq" id="WP_133554558.1">
    <property type="nucleotide sequence ID" value="NZ_SNYF01000006.1"/>
</dbReference>
<evidence type="ECO:0000256" key="2">
    <source>
        <dbReference type="ARBA" id="ARBA00005752"/>
    </source>
</evidence>
<feature type="binding site" evidence="9">
    <location>
        <begin position="356"/>
        <end position="357"/>
    </location>
    <ligand>
        <name>ATP</name>
        <dbReference type="ChEBI" id="CHEBI:30616"/>
    </ligand>
</feature>
<dbReference type="InterPro" id="IPR051786">
    <property type="entry name" value="ASN_synthetase/amidase"/>
</dbReference>
<evidence type="ECO:0000256" key="3">
    <source>
        <dbReference type="ARBA" id="ARBA00012737"/>
    </source>
</evidence>
<feature type="active site" description="For GATase activity" evidence="8">
    <location>
        <position position="2"/>
    </location>
</feature>
<dbReference type="PANTHER" id="PTHR43284:SF1">
    <property type="entry name" value="ASPARAGINE SYNTHETASE"/>
    <property type="match status" value="1"/>
</dbReference>
<dbReference type="Gene3D" id="3.60.20.10">
    <property type="entry name" value="Glutamine Phosphoribosylpyrophosphate, subunit 1, domain 1"/>
    <property type="match status" value="1"/>
</dbReference>
<name>A0A4R6T6Y8_9BACT</name>
<dbReference type="GO" id="GO:0005524">
    <property type="term" value="F:ATP binding"/>
    <property type="evidence" value="ECO:0007669"/>
    <property type="project" value="UniProtKB-KW"/>
</dbReference>
<keyword evidence="4 9" id="KW-0547">Nucleotide-binding</keyword>
<dbReference type="PANTHER" id="PTHR43284">
    <property type="entry name" value="ASPARAGINE SYNTHETASE (GLUTAMINE-HYDROLYZING)"/>
    <property type="match status" value="1"/>
</dbReference>
<dbReference type="EMBL" id="SNYF01000006">
    <property type="protein sequence ID" value="TDQ16965.1"/>
    <property type="molecule type" value="Genomic_DNA"/>
</dbReference>
<sequence length="591" mass="67925">MCGIHLIWGKGANKEAIETLVKSSRHRGPDQEAIFSPWLGLWIGVNRLKILHPGPDADQPFWSPDGTSLLIWNGEIYNFKEHRRFLEKMGVNFITQSDTEVLLHYLKYFGSEGLKKLNGMFSLIYVDLLQKSVLVARDRNGEKPLFFSQNPDTLIISSETKGIAQLNQSEIDFEQIHPYYYFRNPSPGKTFFKSIREWKPARVSSISQHSTFRWDTIPLPKKANSKPSFSSFKETLGEIISNQFHADVPLGMMLSGGADSSLLYATWYRETGTPLPAYTIQVEKKYRKKYADGDFAQKFVKSFPAKHELIEVDQTVFLENWDEYIQSADQPIGDSAGFLTWMIGKKAKDEVKVLVSGAGADELWGGYRRHEAFQEYLNRKDFWVKWAPLLSQLPLGRELKKMTTGIDSDPRKTMLNFSALENPDPELLEDYSRIFNPKYPEFKQFLDFDRQFYLVEDILKVQDNALMAHGIEGRSPYLDSEMLAIWKAVDSNELLLGKVWIKEALSEMGLNLMAERKKFGFGLPLQEWLSENGPVAKRIFSTLTEFAKKHQNSLPAPTLSLCLKPESKVKSHFLTIFNLFLLAEWIQLQQR</sequence>
<gene>
    <name evidence="11" type="ORF">DFQ04_1613</name>
</gene>
<dbReference type="GO" id="GO:0004066">
    <property type="term" value="F:asparagine synthase (glutamine-hydrolyzing) activity"/>
    <property type="evidence" value="ECO:0007669"/>
    <property type="project" value="UniProtKB-EC"/>
</dbReference>
<comment type="catalytic activity">
    <reaction evidence="7">
        <text>L-aspartate + L-glutamine + ATP + H2O = L-asparagine + L-glutamate + AMP + diphosphate + H(+)</text>
        <dbReference type="Rhea" id="RHEA:12228"/>
        <dbReference type="ChEBI" id="CHEBI:15377"/>
        <dbReference type="ChEBI" id="CHEBI:15378"/>
        <dbReference type="ChEBI" id="CHEBI:29985"/>
        <dbReference type="ChEBI" id="CHEBI:29991"/>
        <dbReference type="ChEBI" id="CHEBI:30616"/>
        <dbReference type="ChEBI" id="CHEBI:33019"/>
        <dbReference type="ChEBI" id="CHEBI:58048"/>
        <dbReference type="ChEBI" id="CHEBI:58359"/>
        <dbReference type="ChEBI" id="CHEBI:456215"/>
        <dbReference type="EC" id="6.3.5.4"/>
    </reaction>
</comment>